<dbReference type="InterPro" id="IPR003656">
    <property type="entry name" value="Znf_BED"/>
</dbReference>
<reference evidence="7 8" key="1">
    <citation type="submission" date="2023-11" db="EMBL/GenBank/DDBJ databases">
        <authorList>
            <person name="Hedman E."/>
            <person name="Englund M."/>
            <person name="Stromberg M."/>
            <person name="Nyberg Akerstrom W."/>
            <person name="Nylinder S."/>
            <person name="Jareborg N."/>
            <person name="Kallberg Y."/>
            <person name="Kronander E."/>
        </authorList>
    </citation>
    <scope>NUCLEOTIDE SEQUENCE [LARGE SCALE GENOMIC DNA]</scope>
</reference>
<keyword evidence="8" id="KW-1185">Reference proteome</keyword>
<organism evidence="7 8">
    <name type="scientific">Parnassius mnemosyne</name>
    <name type="common">clouded apollo</name>
    <dbReference type="NCBI Taxonomy" id="213953"/>
    <lineage>
        <taxon>Eukaryota</taxon>
        <taxon>Metazoa</taxon>
        <taxon>Ecdysozoa</taxon>
        <taxon>Arthropoda</taxon>
        <taxon>Hexapoda</taxon>
        <taxon>Insecta</taxon>
        <taxon>Pterygota</taxon>
        <taxon>Neoptera</taxon>
        <taxon>Endopterygota</taxon>
        <taxon>Lepidoptera</taxon>
        <taxon>Glossata</taxon>
        <taxon>Ditrysia</taxon>
        <taxon>Papilionoidea</taxon>
        <taxon>Papilionidae</taxon>
        <taxon>Parnassiinae</taxon>
        <taxon>Parnassini</taxon>
        <taxon>Parnassius</taxon>
        <taxon>Driopa</taxon>
    </lineage>
</organism>
<keyword evidence="3" id="KW-0862">Zinc</keyword>
<evidence type="ECO:0000313" key="8">
    <source>
        <dbReference type="Proteomes" id="UP001314205"/>
    </source>
</evidence>
<dbReference type="Pfam" id="PF02892">
    <property type="entry name" value="zf-BED"/>
    <property type="match status" value="1"/>
</dbReference>
<feature type="region of interest" description="Disordered" evidence="5">
    <location>
        <begin position="307"/>
        <end position="327"/>
    </location>
</feature>
<evidence type="ECO:0000256" key="5">
    <source>
        <dbReference type="SAM" id="MobiDB-lite"/>
    </source>
</evidence>
<feature type="compositionally biased region" description="Polar residues" evidence="5">
    <location>
        <begin position="314"/>
        <end position="327"/>
    </location>
</feature>
<keyword evidence="1" id="KW-0479">Metal-binding</keyword>
<proteinExistence type="predicted"/>
<evidence type="ECO:0000259" key="6">
    <source>
        <dbReference type="PROSITE" id="PS50808"/>
    </source>
</evidence>
<gene>
    <name evidence="7" type="ORF">PARMNEM_LOCUS13801</name>
</gene>
<dbReference type="PROSITE" id="PS50808">
    <property type="entry name" value="ZF_BED"/>
    <property type="match status" value="1"/>
</dbReference>
<dbReference type="AlphaFoldDB" id="A0AAV1LJ88"/>
<dbReference type="GO" id="GO:0008270">
    <property type="term" value="F:zinc ion binding"/>
    <property type="evidence" value="ECO:0007669"/>
    <property type="project" value="UniProtKB-KW"/>
</dbReference>
<name>A0AAV1LJ88_9NEOP</name>
<dbReference type="Proteomes" id="UP001314205">
    <property type="component" value="Unassembled WGS sequence"/>
</dbReference>
<dbReference type="SUPFAM" id="SSF57667">
    <property type="entry name" value="beta-beta-alpha zinc fingers"/>
    <property type="match status" value="1"/>
</dbReference>
<accession>A0AAV1LJ88</accession>
<dbReference type="InterPro" id="IPR036236">
    <property type="entry name" value="Znf_C2H2_sf"/>
</dbReference>
<keyword evidence="2 4" id="KW-0863">Zinc-finger</keyword>
<dbReference type="EMBL" id="CAVLGL010000089">
    <property type="protein sequence ID" value="CAK1594114.1"/>
    <property type="molecule type" value="Genomic_DNA"/>
</dbReference>
<evidence type="ECO:0000256" key="1">
    <source>
        <dbReference type="ARBA" id="ARBA00022723"/>
    </source>
</evidence>
<evidence type="ECO:0000256" key="4">
    <source>
        <dbReference type="PROSITE-ProRule" id="PRU00027"/>
    </source>
</evidence>
<comment type="caution">
    <text evidence="7">The sequence shown here is derived from an EMBL/GenBank/DDBJ whole genome shotgun (WGS) entry which is preliminary data.</text>
</comment>
<feature type="domain" description="BED-type" evidence="6">
    <location>
        <begin position="3"/>
        <end position="57"/>
    </location>
</feature>
<sequence>MKKTSSLVWRFFDRLEENKRCVAVLCKLCDKQYKYFGNTTNLRTHLVNKHPIQWDLLQNGTLDETAYRNFEDDESTNQTAATPKRRKYVNVYKNENVRYSVSVDVNKKQRSGKSPEDGSMPIIEIQRVDVLENSETDIEQGNNEDNEATLNLVHEIGENRGSDEEWLEDDWTHQVETYEPKRKMKYKQIKRELTSPIPTKRYIYSRKPSVTKSHQQPGRIPVENFTKKDEFSVFGEYIGNKLRKFKSYQTSVNVQQLITTILWQAEYGVYDNMESVKRVVLSTVQEMDTSQHVTPEEIQVPAQEVILEEKDQDVPNQGSTESVPLID</sequence>
<evidence type="ECO:0000256" key="3">
    <source>
        <dbReference type="ARBA" id="ARBA00022833"/>
    </source>
</evidence>
<dbReference type="SMART" id="SM00614">
    <property type="entry name" value="ZnF_BED"/>
    <property type="match status" value="1"/>
</dbReference>
<protein>
    <recommendedName>
        <fullName evidence="6">BED-type domain-containing protein</fullName>
    </recommendedName>
</protein>
<evidence type="ECO:0000256" key="2">
    <source>
        <dbReference type="ARBA" id="ARBA00022771"/>
    </source>
</evidence>
<dbReference type="GO" id="GO:0003677">
    <property type="term" value="F:DNA binding"/>
    <property type="evidence" value="ECO:0007669"/>
    <property type="project" value="InterPro"/>
</dbReference>
<evidence type="ECO:0000313" key="7">
    <source>
        <dbReference type="EMBL" id="CAK1594114.1"/>
    </source>
</evidence>